<feature type="non-terminal residue" evidence="4">
    <location>
        <position position="1"/>
    </location>
</feature>
<sequence length="256" mass="29542">RPDHGIINYYNSSAPSRQNKSLSLKFCLYGNCYCPKDCQNCTVKEECKTIDLFEFRFNPFFLKKMVPNTPELSKREKVLAFKYPKSFTKNISVGERKRGLLNSLLNFQGYGDSLDNILIHTKVNELLLYSMEALQEDQEDIPACPLSVEADFVNRLFDAKQILQENLSTPLTIKELSKKVAMNECYLKKGFKDLFGSTIFEFYQKERMSHAKYLLYDKGLTVTEVADLLGYSSISHFSTAFKKFTGLRPCELLFKQ</sequence>
<dbReference type="InterPro" id="IPR009057">
    <property type="entry name" value="Homeodomain-like_sf"/>
</dbReference>
<evidence type="ECO:0000256" key="2">
    <source>
        <dbReference type="ARBA" id="ARBA00023163"/>
    </source>
</evidence>
<dbReference type="GO" id="GO:0003700">
    <property type="term" value="F:DNA-binding transcription factor activity"/>
    <property type="evidence" value="ECO:0007669"/>
    <property type="project" value="InterPro"/>
</dbReference>
<dbReference type="PANTHER" id="PTHR47893">
    <property type="entry name" value="REGULATORY PROTEIN PCHR"/>
    <property type="match status" value="1"/>
</dbReference>
<dbReference type="InterPro" id="IPR053142">
    <property type="entry name" value="PchR_regulatory_protein"/>
</dbReference>
<dbReference type="SUPFAM" id="SSF46689">
    <property type="entry name" value="Homeodomain-like"/>
    <property type="match status" value="2"/>
</dbReference>
<evidence type="ECO:0000313" key="5">
    <source>
        <dbReference type="Proteomes" id="UP000249645"/>
    </source>
</evidence>
<protein>
    <submittedName>
        <fullName evidence="4">AraC family transcriptional regulator</fullName>
    </submittedName>
</protein>
<reference evidence="4 5" key="1">
    <citation type="submission" date="2017-11" db="EMBL/GenBank/DDBJ databases">
        <title>Infants hospitalized years apart are colonized by the same room-sourced microbial strains.</title>
        <authorList>
            <person name="Brooks B."/>
            <person name="Olm M.R."/>
            <person name="Firek B.A."/>
            <person name="Baker R."/>
            <person name="Thomas B.C."/>
            <person name="Morowitz M.J."/>
            <person name="Banfield J.F."/>
        </authorList>
    </citation>
    <scope>NUCLEOTIDE SEQUENCE [LARGE SCALE GENOMIC DNA]</scope>
    <source>
        <strain evidence="4">S2_009_000_R2_76</strain>
    </source>
</reference>
<evidence type="ECO:0000313" key="4">
    <source>
        <dbReference type="EMBL" id="PZP42084.1"/>
    </source>
</evidence>
<dbReference type="Gene3D" id="1.10.10.60">
    <property type="entry name" value="Homeodomain-like"/>
    <property type="match status" value="2"/>
</dbReference>
<keyword evidence="2" id="KW-0804">Transcription</keyword>
<organism evidence="4 5">
    <name type="scientific">Pseudopedobacter saltans</name>
    <dbReference type="NCBI Taxonomy" id="151895"/>
    <lineage>
        <taxon>Bacteria</taxon>
        <taxon>Pseudomonadati</taxon>
        <taxon>Bacteroidota</taxon>
        <taxon>Sphingobacteriia</taxon>
        <taxon>Sphingobacteriales</taxon>
        <taxon>Sphingobacteriaceae</taxon>
        <taxon>Pseudopedobacter</taxon>
    </lineage>
</organism>
<evidence type="ECO:0000259" key="3">
    <source>
        <dbReference type="PROSITE" id="PS01124"/>
    </source>
</evidence>
<keyword evidence="1" id="KW-0805">Transcription regulation</keyword>
<dbReference type="AlphaFoldDB" id="A0A2W5EJ85"/>
<dbReference type="Proteomes" id="UP000249645">
    <property type="component" value="Unassembled WGS sequence"/>
</dbReference>
<comment type="caution">
    <text evidence="4">The sequence shown here is derived from an EMBL/GenBank/DDBJ whole genome shotgun (WGS) entry which is preliminary data.</text>
</comment>
<dbReference type="Pfam" id="PF12833">
    <property type="entry name" value="HTH_18"/>
    <property type="match status" value="1"/>
</dbReference>
<accession>A0A2W5EJ85</accession>
<proteinExistence type="predicted"/>
<dbReference type="SMART" id="SM00342">
    <property type="entry name" value="HTH_ARAC"/>
    <property type="match status" value="1"/>
</dbReference>
<dbReference type="PANTHER" id="PTHR47893:SF1">
    <property type="entry name" value="REGULATORY PROTEIN PCHR"/>
    <property type="match status" value="1"/>
</dbReference>
<dbReference type="EMBL" id="QFOI01000456">
    <property type="protein sequence ID" value="PZP42084.1"/>
    <property type="molecule type" value="Genomic_DNA"/>
</dbReference>
<dbReference type="GO" id="GO:0043565">
    <property type="term" value="F:sequence-specific DNA binding"/>
    <property type="evidence" value="ECO:0007669"/>
    <property type="project" value="InterPro"/>
</dbReference>
<dbReference type="PROSITE" id="PS01124">
    <property type="entry name" value="HTH_ARAC_FAMILY_2"/>
    <property type="match status" value="1"/>
</dbReference>
<feature type="domain" description="HTH araC/xylS-type" evidence="3">
    <location>
        <begin position="157"/>
        <end position="255"/>
    </location>
</feature>
<evidence type="ECO:0000256" key="1">
    <source>
        <dbReference type="ARBA" id="ARBA00023015"/>
    </source>
</evidence>
<dbReference type="InterPro" id="IPR018060">
    <property type="entry name" value="HTH_AraC"/>
</dbReference>
<gene>
    <name evidence="4" type="ORF">DI598_17345</name>
</gene>
<name>A0A2W5EJ85_9SPHI</name>